<feature type="non-terminal residue" evidence="2">
    <location>
        <position position="113"/>
    </location>
</feature>
<comment type="caution">
    <text evidence="2">The sequence shown here is derived from an EMBL/GenBank/DDBJ whole genome shotgun (WGS) entry which is preliminary data.</text>
</comment>
<sequence>MASIHISLSNLHTLKHTHLHTLITNQDLAPTSIDEGIPKKEPRFDDEEADVQRALEESLKSVYDAPRGPLPPVVIREPEFRNINRFQRLTDSEVESDEDLPWIDGGVQDEGQA</sequence>
<name>A0A699T515_TANCI</name>
<accession>A0A699T515</accession>
<protein>
    <submittedName>
        <fullName evidence="2">Uncharacterized protein</fullName>
    </submittedName>
</protein>
<reference evidence="2" key="1">
    <citation type="journal article" date="2019" name="Sci. Rep.">
        <title>Draft genome of Tanacetum cinerariifolium, the natural source of mosquito coil.</title>
        <authorList>
            <person name="Yamashiro T."/>
            <person name="Shiraishi A."/>
            <person name="Satake H."/>
            <person name="Nakayama K."/>
        </authorList>
    </citation>
    <scope>NUCLEOTIDE SEQUENCE</scope>
</reference>
<dbReference type="EMBL" id="BKCJ011214910">
    <property type="protein sequence ID" value="GFD04920.1"/>
    <property type="molecule type" value="Genomic_DNA"/>
</dbReference>
<evidence type="ECO:0000313" key="2">
    <source>
        <dbReference type="EMBL" id="GFD04920.1"/>
    </source>
</evidence>
<organism evidence="2">
    <name type="scientific">Tanacetum cinerariifolium</name>
    <name type="common">Dalmatian daisy</name>
    <name type="synonym">Chrysanthemum cinerariifolium</name>
    <dbReference type="NCBI Taxonomy" id="118510"/>
    <lineage>
        <taxon>Eukaryota</taxon>
        <taxon>Viridiplantae</taxon>
        <taxon>Streptophyta</taxon>
        <taxon>Embryophyta</taxon>
        <taxon>Tracheophyta</taxon>
        <taxon>Spermatophyta</taxon>
        <taxon>Magnoliopsida</taxon>
        <taxon>eudicotyledons</taxon>
        <taxon>Gunneridae</taxon>
        <taxon>Pentapetalae</taxon>
        <taxon>asterids</taxon>
        <taxon>campanulids</taxon>
        <taxon>Asterales</taxon>
        <taxon>Asteraceae</taxon>
        <taxon>Asteroideae</taxon>
        <taxon>Anthemideae</taxon>
        <taxon>Anthemidinae</taxon>
        <taxon>Tanacetum</taxon>
    </lineage>
</organism>
<dbReference type="AlphaFoldDB" id="A0A699T515"/>
<gene>
    <name evidence="2" type="ORF">Tci_876889</name>
</gene>
<proteinExistence type="predicted"/>
<feature type="compositionally biased region" description="Acidic residues" evidence="1">
    <location>
        <begin position="92"/>
        <end position="101"/>
    </location>
</feature>
<evidence type="ECO:0000256" key="1">
    <source>
        <dbReference type="SAM" id="MobiDB-lite"/>
    </source>
</evidence>
<feature type="region of interest" description="Disordered" evidence="1">
    <location>
        <begin position="91"/>
        <end position="113"/>
    </location>
</feature>